<dbReference type="InterPro" id="IPR036182">
    <property type="entry name" value="PCuAC_sf"/>
</dbReference>
<dbReference type="PANTHER" id="PTHR36302:SF1">
    <property type="entry name" value="COPPER CHAPERONE PCU(A)C"/>
    <property type="match status" value="1"/>
</dbReference>
<accession>A0A936NEA9</accession>
<feature type="compositionally biased region" description="Basic and acidic residues" evidence="1">
    <location>
        <begin position="192"/>
        <end position="207"/>
    </location>
</feature>
<dbReference type="AlphaFoldDB" id="A0A936NEA9"/>
<dbReference type="PANTHER" id="PTHR36302">
    <property type="entry name" value="BLR7088 PROTEIN"/>
    <property type="match status" value="1"/>
</dbReference>
<sequence length="207" mass="20985">MSNPSPAPSSPRVSSGTRRLFPLAALVIAGASLAVGCSSDDTTPEAKASSTEVTAESGGTEASVGDLKISNARIGEPAGPNTGMFLSITNDGDTADRLVAVTTGISPEVQLHETVTDGDRTSMQELPSGIDVPAGTTTVLEPGGLHAMFMKVEPLTADEQVPVTLSFDKAGDVEVEVPVIPLTELGGSMGHSDMDSDGADHGGMDHG</sequence>
<dbReference type="Proteomes" id="UP000727993">
    <property type="component" value="Unassembled WGS sequence"/>
</dbReference>
<dbReference type="EMBL" id="JADJZA010000010">
    <property type="protein sequence ID" value="MBK9298772.1"/>
    <property type="molecule type" value="Genomic_DNA"/>
</dbReference>
<dbReference type="Pfam" id="PF04314">
    <property type="entry name" value="PCuAC"/>
    <property type="match status" value="1"/>
</dbReference>
<name>A0A936NEA9_9ACTN</name>
<evidence type="ECO:0000256" key="2">
    <source>
        <dbReference type="SAM" id="SignalP"/>
    </source>
</evidence>
<feature type="region of interest" description="Disordered" evidence="1">
    <location>
        <begin position="37"/>
        <end position="64"/>
    </location>
</feature>
<protein>
    <submittedName>
        <fullName evidence="3">Copper chaperone PCu(A)C</fullName>
    </submittedName>
</protein>
<feature type="signal peptide" evidence="2">
    <location>
        <begin position="1"/>
        <end position="34"/>
    </location>
</feature>
<dbReference type="SUPFAM" id="SSF110087">
    <property type="entry name" value="DR1885-like metal-binding protein"/>
    <property type="match status" value="1"/>
</dbReference>
<reference evidence="3 4" key="1">
    <citation type="submission" date="2020-10" db="EMBL/GenBank/DDBJ databases">
        <title>Connecting structure to function with the recovery of over 1000 high-quality activated sludge metagenome-assembled genomes encoding full-length rRNA genes using long-read sequencing.</title>
        <authorList>
            <person name="Singleton C.M."/>
            <person name="Petriglieri F."/>
            <person name="Kristensen J.M."/>
            <person name="Kirkegaard R.H."/>
            <person name="Michaelsen T.Y."/>
            <person name="Andersen M.H."/>
            <person name="Karst S.M."/>
            <person name="Dueholm M.S."/>
            <person name="Nielsen P.H."/>
            <person name="Albertsen M."/>
        </authorList>
    </citation>
    <scope>NUCLEOTIDE SEQUENCE [LARGE SCALE GENOMIC DNA]</scope>
    <source>
        <strain evidence="3">Lyne_18-Q3-R50-59_MAXAC.006</strain>
    </source>
</reference>
<feature type="chain" id="PRO_5038755034" evidence="2">
    <location>
        <begin position="35"/>
        <end position="207"/>
    </location>
</feature>
<dbReference type="Gene3D" id="2.60.40.1890">
    <property type="entry name" value="PCu(A)C copper chaperone"/>
    <property type="match status" value="1"/>
</dbReference>
<gene>
    <name evidence="3" type="ORF">IPN02_18470</name>
</gene>
<evidence type="ECO:0000313" key="4">
    <source>
        <dbReference type="Proteomes" id="UP000727993"/>
    </source>
</evidence>
<evidence type="ECO:0000313" key="3">
    <source>
        <dbReference type="EMBL" id="MBK9298772.1"/>
    </source>
</evidence>
<proteinExistence type="predicted"/>
<dbReference type="InterPro" id="IPR058248">
    <property type="entry name" value="Lxx211020-like"/>
</dbReference>
<evidence type="ECO:0000256" key="1">
    <source>
        <dbReference type="SAM" id="MobiDB-lite"/>
    </source>
</evidence>
<organism evidence="3 4">
    <name type="scientific">Candidatus Neomicrothrix subdominans</name>
    <dbReference type="NCBI Taxonomy" id="2954438"/>
    <lineage>
        <taxon>Bacteria</taxon>
        <taxon>Bacillati</taxon>
        <taxon>Actinomycetota</taxon>
        <taxon>Acidimicrobiia</taxon>
        <taxon>Acidimicrobiales</taxon>
        <taxon>Microthrixaceae</taxon>
        <taxon>Candidatus Neomicrothrix</taxon>
    </lineage>
</organism>
<keyword evidence="2" id="KW-0732">Signal</keyword>
<feature type="region of interest" description="Disordered" evidence="1">
    <location>
        <begin position="184"/>
        <end position="207"/>
    </location>
</feature>
<dbReference type="InterPro" id="IPR007410">
    <property type="entry name" value="LpqE-like"/>
</dbReference>
<comment type="caution">
    <text evidence="3">The sequence shown here is derived from an EMBL/GenBank/DDBJ whole genome shotgun (WGS) entry which is preliminary data.</text>
</comment>